<sequence length="152" mass="17000">MSHSQPEISLVTAVLRSVYVLPVMNPLNFLFLPGPISIRITPLASVKSSLRRRQTCNQRADYINPILFLISRSSRIWQGSTGPSETTDCPTKTIHPATTRTLFNCQNQTYDAGCASGRRKCQIRTTLGKQEGYVTEKSPESQHSAFPNFLRT</sequence>
<feature type="region of interest" description="Disordered" evidence="1">
    <location>
        <begin position="132"/>
        <end position="152"/>
    </location>
</feature>
<gene>
    <name evidence="2" type="ORF">FA15DRAFT_669815</name>
</gene>
<evidence type="ECO:0000256" key="1">
    <source>
        <dbReference type="SAM" id="MobiDB-lite"/>
    </source>
</evidence>
<evidence type="ECO:0000313" key="3">
    <source>
        <dbReference type="Proteomes" id="UP000307440"/>
    </source>
</evidence>
<dbReference type="Proteomes" id="UP000307440">
    <property type="component" value="Unassembled WGS sequence"/>
</dbReference>
<organism evidence="2 3">
    <name type="scientific">Coprinopsis marcescibilis</name>
    <name type="common">Agaric fungus</name>
    <name type="synonym">Psathyrella marcescibilis</name>
    <dbReference type="NCBI Taxonomy" id="230819"/>
    <lineage>
        <taxon>Eukaryota</taxon>
        <taxon>Fungi</taxon>
        <taxon>Dikarya</taxon>
        <taxon>Basidiomycota</taxon>
        <taxon>Agaricomycotina</taxon>
        <taxon>Agaricomycetes</taxon>
        <taxon>Agaricomycetidae</taxon>
        <taxon>Agaricales</taxon>
        <taxon>Agaricineae</taxon>
        <taxon>Psathyrellaceae</taxon>
        <taxon>Coprinopsis</taxon>
    </lineage>
</organism>
<reference evidence="2 3" key="1">
    <citation type="journal article" date="2019" name="Nat. Ecol. Evol.">
        <title>Megaphylogeny resolves global patterns of mushroom evolution.</title>
        <authorList>
            <person name="Varga T."/>
            <person name="Krizsan K."/>
            <person name="Foldi C."/>
            <person name="Dima B."/>
            <person name="Sanchez-Garcia M."/>
            <person name="Sanchez-Ramirez S."/>
            <person name="Szollosi G.J."/>
            <person name="Szarkandi J.G."/>
            <person name="Papp V."/>
            <person name="Albert L."/>
            <person name="Andreopoulos W."/>
            <person name="Angelini C."/>
            <person name="Antonin V."/>
            <person name="Barry K.W."/>
            <person name="Bougher N.L."/>
            <person name="Buchanan P."/>
            <person name="Buyck B."/>
            <person name="Bense V."/>
            <person name="Catcheside P."/>
            <person name="Chovatia M."/>
            <person name="Cooper J."/>
            <person name="Damon W."/>
            <person name="Desjardin D."/>
            <person name="Finy P."/>
            <person name="Geml J."/>
            <person name="Haridas S."/>
            <person name="Hughes K."/>
            <person name="Justo A."/>
            <person name="Karasinski D."/>
            <person name="Kautmanova I."/>
            <person name="Kiss B."/>
            <person name="Kocsube S."/>
            <person name="Kotiranta H."/>
            <person name="LaButti K.M."/>
            <person name="Lechner B.E."/>
            <person name="Liimatainen K."/>
            <person name="Lipzen A."/>
            <person name="Lukacs Z."/>
            <person name="Mihaltcheva S."/>
            <person name="Morgado L.N."/>
            <person name="Niskanen T."/>
            <person name="Noordeloos M.E."/>
            <person name="Ohm R.A."/>
            <person name="Ortiz-Santana B."/>
            <person name="Ovrebo C."/>
            <person name="Racz N."/>
            <person name="Riley R."/>
            <person name="Savchenko A."/>
            <person name="Shiryaev A."/>
            <person name="Soop K."/>
            <person name="Spirin V."/>
            <person name="Szebenyi C."/>
            <person name="Tomsovsky M."/>
            <person name="Tulloss R.E."/>
            <person name="Uehling J."/>
            <person name="Grigoriev I.V."/>
            <person name="Vagvolgyi C."/>
            <person name="Papp T."/>
            <person name="Martin F.M."/>
            <person name="Miettinen O."/>
            <person name="Hibbett D.S."/>
            <person name="Nagy L.G."/>
        </authorList>
    </citation>
    <scope>NUCLEOTIDE SEQUENCE [LARGE SCALE GENOMIC DNA]</scope>
    <source>
        <strain evidence="2 3">CBS 121175</strain>
    </source>
</reference>
<proteinExistence type="predicted"/>
<keyword evidence="3" id="KW-1185">Reference proteome</keyword>
<accession>A0A5C3KUI1</accession>
<dbReference type="EMBL" id="ML210205">
    <property type="protein sequence ID" value="TFK24166.1"/>
    <property type="molecule type" value="Genomic_DNA"/>
</dbReference>
<feature type="compositionally biased region" description="Polar residues" evidence="1">
    <location>
        <begin position="141"/>
        <end position="152"/>
    </location>
</feature>
<name>A0A5C3KUI1_COPMA</name>
<evidence type="ECO:0000313" key="2">
    <source>
        <dbReference type="EMBL" id="TFK24166.1"/>
    </source>
</evidence>
<protein>
    <submittedName>
        <fullName evidence="2">Uncharacterized protein</fullName>
    </submittedName>
</protein>
<dbReference type="AlphaFoldDB" id="A0A5C3KUI1"/>